<sequence length="270" mass="30158">MAEIPSPVFPQELFDFIIDYLHNDKDTLRSCSLASKRLVDTSFYHLFDSVTFKILPGEERRPGGRLWNDLVAFVTGESRAVRYIRRLYLDTVDPPTVFNYTSDSPRAYPVVLLQNLVSVLRHIPSLQHVGIYHIMIVTNSIGGNVDRLYENGTRRLQSLSLCWCGLDDRVLALPSITRAIAPLKLSLHHIRCISNRSSPSSIPEASATSSCPVSNLQIIGAFPICGSTDDQDLQLVTSNLMPSLYSSLRELTLIGREHEGSTVCQCVSHE</sequence>
<dbReference type="EMBL" id="JASBNA010000004">
    <property type="protein sequence ID" value="KAK7692604.1"/>
    <property type="molecule type" value="Genomic_DNA"/>
</dbReference>
<comment type="caution">
    <text evidence="1">The sequence shown here is derived from an EMBL/GenBank/DDBJ whole genome shotgun (WGS) entry which is preliminary data.</text>
</comment>
<organism evidence="1 2">
    <name type="scientific">Cerrena zonata</name>
    <dbReference type="NCBI Taxonomy" id="2478898"/>
    <lineage>
        <taxon>Eukaryota</taxon>
        <taxon>Fungi</taxon>
        <taxon>Dikarya</taxon>
        <taxon>Basidiomycota</taxon>
        <taxon>Agaricomycotina</taxon>
        <taxon>Agaricomycetes</taxon>
        <taxon>Polyporales</taxon>
        <taxon>Cerrenaceae</taxon>
        <taxon>Cerrena</taxon>
    </lineage>
</organism>
<reference evidence="1 2" key="1">
    <citation type="submission" date="2022-09" db="EMBL/GenBank/DDBJ databases">
        <authorList>
            <person name="Palmer J.M."/>
        </authorList>
    </citation>
    <scope>NUCLEOTIDE SEQUENCE [LARGE SCALE GENOMIC DNA]</scope>
    <source>
        <strain evidence="1 2">DSM 7382</strain>
    </source>
</reference>
<evidence type="ECO:0000313" key="2">
    <source>
        <dbReference type="Proteomes" id="UP001385951"/>
    </source>
</evidence>
<name>A0AAW0GSW1_9APHY</name>
<dbReference type="Proteomes" id="UP001385951">
    <property type="component" value="Unassembled WGS sequence"/>
</dbReference>
<dbReference type="AlphaFoldDB" id="A0AAW0GSW1"/>
<evidence type="ECO:0008006" key="3">
    <source>
        <dbReference type="Google" id="ProtNLM"/>
    </source>
</evidence>
<proteinExistence type="predicted"/>
<evidence type="ECO:0000313" key="1">
    <source>
        <dbReference type="EMBL" id="KAK7692604.1"/>
    </source>
</evidence>
<keyword evidence="2" id="KW-1185">Reference proteome</keyword>
<gene>
    <name evidence="1" type="ORF">QCA50_004236</name>
</gene>
<protein>
    <recommendedName>
        <fullName evidence="3">F-box domain-containing protein</fullName>
    </recommendedName>
</protein>
<accession>A0AAW0GSW1</accession>